<reference evidence="2 5" key="1">
    <citation type="journal article" date="2011" name="Nature">
        <title>The Medicago genome provides insight into the evolution of rhizobial symbioses.</title>
        <authorList>
            <person name="Young N.D."/>
            <person name="Debelle F."/>
            <person name="Oldroyd G.E."/>
            <person name="Geurts R."/>
            <person name="Cannon S.B."/>
            <person name="Udvardi M.K."/>
            <person name="Benedito V.A."/>
            <person name="Mayer K.F."/>
            <person name="Gouzy J."/>
            <person name="Schoof H."/>
            <person name="Van de Peer Y."/>
            <person name="Proost S."/>
            <person name="Cook D.R."/>
            <person name="Meyers B.C."/>
            <person name="Spannagl M."/>
            <person name="Cheung F."/>
            <person name="De Mita S."/>
            <person name="Krishnakumar V."/>
            <person name="Gundlach H."/>
            <person name="Zhou S."/>
            <person name="Mudge J."/>
            <person name="Bharti A.K."/>
            <person name="Murray J.D."/>
            <person name="Naoumkina M.A."/>
            <person name="Rosen B."/>
            <person name="Silverstein K.A."/>
            <person name="Tang H."/>
            <person name="Rombauts S."/>
            <person name="Zhao P.X."/>
            <person name="Zhou P."/>
            <person name="Barbe V."/>
            <person name="Bardou P."/>
            <person name="Bechner M."/>
            <person name="Bellec A."/>
            <person name="Berger A."/>
            <person name="Berges H."/>
            <person name="Bidwell S."/>
            <person name="Bisseling T."/>
            <person name="Choisne N."/>
            <person name="Couloux A."/>
            <person name="Denny R."/>
            <person name="Deshpande S."/>
            <person name="Dai X."/>
            <person name="Doyle J.J."/>
            <person name="Dudez A.M."/>
            <person name="Farmer A.D."/>
            <person name="Fouteau S."/>
            <person name="Franken C."/>
            <person name="Gibelin C."/>
            <person name="Gish J."/>
            <person name="Goldstein S."/>
            <person name="Gonzalez A.J."/>
            <person name="Green P.J."/>
            <person name="Hallab A."/>
            <person name="Hartog M."/>
            <person name="Hua A."/>
            <person name="Humphray S.J."/>
            <person name="Jeong D.H."/>
            <person name="Jing Y."/>
            <person name="Jocker A."/>
            <person name="Kenton S.M."/>
            <person name="Kim D.J."/>
            <person name="Klee K."/>
            <person name="Lai H."/>
            <person name="Lang C."/>
            <person name="Lin S."/>
            <person name="Macmil S.L."/>
            <person name="Magdelenat G."/>
            <person name="Matthews L."/>
            <person name="McCorrison J."/>
            <person name="Monaghan E.L."/>
            <person name="Mun J.H."/>
            <person name="Najar F.Z."/>
            <person name="Nicholson C."/>
            <person name="Noirot C."/>
            <person name="O'Bleness M."/>
            <person name="Paule C.R."/>
            <person name="Poulain J."/>
            <person name="Prion F."/>
            <person name="Qin B."/>
            <person name="Qu C."/>
            <person name="Retzel E.F."/>
            <person name="Riddle C."/>
            <person name="Sallet E."/>
            <person name="Samain S."/>
            <person name="Samson N."/>
            <person name="Sanders I."/>
            <person name="Saurat O."/>
            <person name="Scarpelli C."/>
            <person name="Schiex T."/>
            <person name="Segurens B."/>
            <person name="Severin A.J."/>
            <person name="Sherrier D.J."/>
            <person name="Shi R."/>
            <person name="Sims S."/>
            <person name="Singer S.R."/>
            <person name="Sinharoy S."/>
            <person name="Sterck L."/>
            <person name="Viollet A."/>
            <person name="Wang B.B."/>
            <person name="Wang K."/>
            <person name="Wang M."/>
            <person name="Wang X."/>
            <person name="Warfsmann J."/>
            <person name="Weissenbach J."/>
            <person name="White D.D."/>
            <person name="White J.D."/>
            <person name="Wiley G.B."/>
            <person name="Wincker P."/>
            <person name="Xing Y."/>
            <person name="Yang L."/>
            <person name="Yao Z."/>
            <person name="Ying F."/>
            <person name="Zhai J."/>
            <person name="Zhou L."/>
            <person name="Zuber A."/>
            <person name="Denarie J."/>
            <person name="Dixon R.A."/>
            <person name="May G.D."/>
            <person name="Schwartz D.C."/>
            <person name="Rogers J."/>
            <person name="Quetier F."/>
            <person name="Town C.D."/>
            <person name="Roe B.A."/>
        </authorList>
    </citation>
    <scope>NUCLEOTIDE SEQUENCE [LARGE SCALE GENOMIC DNA]</scope>
    <source>
        <strain evidence="2">A17</strain>
        <strain evidence="4 5">cv. Jemalong A17</strain>
    </source>
</reference>
<proteinExistence type="predicted"/>
<gene>
    <name evidence="2" type="ordered locus">MTR_3g058470</name>
    <name evidence="3" type="ORF">MtrunA17_Chr3g0101931</name>
</gene>
<accession>A0A072V790</accession>
<dbReference type="EnsemblPlants" id="KEH34030">
    <property type="protein sequence ID" value="KEH34030"/>
    <property type="gene ID" value="MTR_3g058470"/>
</dbReference>
<dbReference type="CDD" id="cd22157">
    <property type="entry name" value="F-box_AtFBW1-like"/>
    <property type="match status" value="1"/>
</dbReference>
<dbReference type="Gene3D" id="1.20.1280.50">
    <property type="match status" value="1"/>
</dbReference>
<dbReference type="InterPro" id="IPR013187">
    <property type="entry name" value="F-box-assoc_dom_typ3"/>
</dbReference>
<evidence type="ECO:0000313" key="2">
    <source>
        <dbReference type="EMBL" id="KEH34030.1"/>
    </source>
</evidence>
<name>A0A072V790_MEDTR</name>
<organism evidence="2 5">
    <name type="scientific">Medicago truncatula</name>
    <name type="common">Barrel medic</name>
    <name type="synonym">Medicago tribuloides</name>
    <dbReference type="NCBI Taxonomy" id="3880"/>
    <lineage>
        <taxon>Eukaryota</taxon>
        <taxon>Viridiplantae</taxon>
        <taxon>Streptophyta</taxon>
        <taxon>Embryophyta</taxon>
        <taxon>Tracheophyta</taxon>
        <taxon>Spermatophyta</taxon>
        <taxon>Magnoliopsida</taxon>
        <taxon>eudicotyledons</taxon>
        <taxon>Gunneridae</taxon>
        <taxon>Pentapetalae</taxon>
        <taxon>rosids</taxon>
        <taxon>fabids</taxon>
        <taxon>Fabales</taxon>
        <taxon>Fabaceae</taxon>
        <taxon>Papilionoideae</taxon>
        <taxon>50 kb inversion clade</taxon>
        <taxon>NPAAA clade</taxon>
        <taxon>Hologalegina</taxon>
        <taxon>IRL clade</taxon>
        <taxon>Trifolieae</taxon>
        <taxon>Medicago</taxon>
    </lineage>
</organism>
<dbReference type="InterPro" id="IPR036047">
    <property type="entry name" value="F-box-like_dom_sf"/>
</dbReference>
<dbReference type="PANTHER" id="PTHR31672">
    <property type="entry name" value="BNACNNG10540D PROTEIN"/>
    <property type="match status" value="1"/>
</dbReference>
<dbReference type="InterPro" id="IPR001810">
    <property type="entry name" value="F-box_dom"/>
</dbReference>
<evidence type="ECO:0000259" key="1">
    <source>
        <dbReference type="PROSITE" id="PS50181"/>
    </source>
</evidence>
<dbReference type="NCBIfam" id="TIGR01640">
    <property type="entry name" value="F_box_assoc_1"/>
    <property type="match status" value="1"/>
</dbReference>
<reference evidence="2 5" key="2">
    <citation type="journal article" date="2014" name="BMC Genomics">
        <title>An improved genome release (version Mt4.0) for the model legume Medicago truncatula.</title>
        <authorList>
            <person name="Tang H."/>
            <person name="Krishnakumar V."/>
            <person name="Bidwell S."/>
            <person name="Rosen B."/>
            <person name="Chan A."/>
            <person name="Zhou S."/>
            <person name="Gentzbittel L."/>
            <person name="Childs K.L."/>
            <person name="Yandell M."/>
            <person name="Gundlach H."/>
            <person name="Mayer K.F."/>
            <person name="Schwartz D.C."/>
            <person name="Town C.D."/>
        </authorList>
    </citation>
    <scope>GENOME REANNOTATION</scope>
    <source>
        <strain evidence="2">A17</strain>
        <strain evidence="4 5">cv. Jemalong A17</strain>
    </source>
</reference>
<sequence>MKETTTTTTKRRHPTTKLMGTLRSLFNSFHPSRLPDLPLELVAEILCRLPVKLLLQLRCLSKSFNTLISDPNFAKKHLRLSITRRNLILTYFDDTYDMKSTLIFYRLHSIFHPLRSIFNSVTVKPTQLHYPFDPLYNNIVGSCNGILCLDKKDSNIVKQSNVILWNPSIRKSKILPSFKIQGECGFVKYGFGYDHVNDVYKVVAVFSYYCGNEGFKTQGMVHTLGTNSWRMIHGELPLPRVCESLKFYRRLLQPNYGGEYVHKVNLGVLRDCLCILACSPRVYSVWLMKEYGNEESWIKLFRIPEKKGLIYYSYVKPLWISNNGQVLIDYASWRRTNLAVYDFKNGTFKKPLMQDFNGSMTYEVCSESLISPCF</sequence>
<protein>
    <submittedName>
        <fullName evidence="2">F-box protein interaction domain protein</fullName>
    </submittedName>
    <submittedName>
        <fullName evidence="3">Putative F-box domain-containing protein</fullName>
    </submittedName>
</protein>
<dbReference type="PANTHER" id="PTHR31672:SF13">
    <property type="entry name" value="F-BOX PROTEIN CPR30-LIKE"/>
    <property type="match status" value="1"/>
</dbReference>
<dbReference type="Pfam" id="PF08268">
    <property type="entry name" value="FBA_3"/>
    <property type="match status" value="1"/>
</dbReference>
<dbReference type="Pfam" id="PF00646">
    <property type="entry name" value="F-box"/>
    <property type="match status" value="1"/>
</dbReference>
<feature type="domain" description="F-box" evidence="1">
    <location>
        <begin position="31"/>
        <end position="77"/>
    </location>
</feature>
<dbReference type="EMBL" id="PSQE01000003">
    <property type="protein sequence ID" value="RHN67361.1"/>
    <property type="molecule type" value="Genomic_DNA"/>
</dbReference>
<dbReference type="PROSITE" id="PS50181">
    <property type="entry name" value="FBOX"/>
    <property type="match status" value="1"/>
</dbReference>
<evidence type="ECO:0000313" key="5">
    <source>
        <dbReference type="Proteomes" id="UP000002051"/>
    </source>
</evidence>
<dbReference type="Proteomes" id="UP000002051">
    <property type="component" value="Chromosome 3"/>
</dbReference>
<evidence type="ECO:0000313" key="3">
    <source>
        <dbReference type="EMBL" id="RHN67361.1"/>
    </source>
</evidence>
<dbReference type="Gramene" id="rna15542">
    <property type="protein sequence ID" value="RHN67361.1"/>
    <property type="gene ID" value="gene15542"/>
</dbReference>
<dbReference type="InterPro" id="IPR050796">
    <property type="entry name" value="SCF_F-box_component"/>
</dbReference>
<dbReference type="InterPro" id="IPR017451">
    <property type="entry name" value="F-box-assoc_interact_dom"/>
</dbReference>
<dbReference type="SMART" id="SM00256">
    <property type="entry name" value="FBOX"/>
    <property type="match status" value="1"/>
</dbReference>
<dbReference type="HOGENOM" id="CLU_027176_1_4_1"/>
<evidence type="ECO:0000313" key="4">
    <source>
        <dbReference type="EnsemblPlants" id="KEH34030"/>
    </source>
</evidence>
<dbReference type="AlphaFoldDB" id="A0A072V790"/>
<reference evidence="4" key="3">
    <citation type="submission" date="2015-04" db="UniProtKB">
        <authorList>
            <consortium name="EnsemblPlants"/>
        </authorList>
    </citation>
    <scope>IDENTIFICATION</scope>
    <source>
        <strain evidence="4">cv. Jemalong A17</strain>
    </source>
</reference>
<dbReference type="EMBL" id="CM001219">
    <property type="protein sequence ID" value="KEH34030.1"/>
    <property type="molecule type" value="Genomic_DNA"/>
</dbReference>
<dbReference type="STRING" id="3880.A0A072V790"/>
<keyword evidence="5" id="KW-1185">Reference proteome</keyword>
<dbReference type="SUPFAM" id="SSF81383">
    <property type="entry name" value="F-box domain"/>
    <property type="match status" value="1"/>
</dbReference>
<reference evidence="3" key="4">
    <citation type="journal article" date="2018" name="Nat. Plants">
        <title>Whole-genome landscape of Medicago truncatula symbiotic genes.</title>
        <authorList>
            <person name="Pecrix Y."/>
            <person name="Gamas P."/>
            <person name="Carrere S."/>
        </authorList>
    </citation>
    <scope>NUCLEOTIDE SEQUENCE</scope>
    <source>
        <tissue evidence="3">Leaves</tissue>
    </source>
</reference>
<dbReference type="Proteomes" id="UP000265566">
    <property type="component" value="Chromosome 3"/>
</dbReference>